<evidence type="ECO:0000313" key="2">
    <source>
        <dbReference type="EMBL" id="KAI3528146.1"/>
    </source>
</evidence>
<comment type="caution">
    <text evidence="2">The sequence shown here is derived from an EMBL/GenBank/DDBJ whole genome shotgun (WGS) entry which is preliminary data.</text>
</comment>
<gene>
    <name evidence="2" type="ORF">CABS02_15201</name>
</gene>
<proteinExistence type="predicted"/>
<keyword evidence="1" id="KW-0812">Transmembrane</keyword>
<protein>
    <submittedName>
        <fullName evidence="2">Uncharacterized protein</fullName>
    </submittedName>
</protein>
<evidence type="ECO:0000313" key="3">
    <source>
        <dbReference type="Proteomes" id="UP001056436"/>
    </source>
</evidence>
<dbReference type="EMBL" id="SDAQ01000271">
    <property type="protein sequence ID" value="KAI3528146.1"/>
    <property type="molecule type" value="Genomic_DNA"/>
</dbReference>
<keyword evidence="1" id="KW-0472">Membrane</keyword>
<sequence length="153" mass="16387">MQQLRGAYVPILLACVTLSVTAMTMLSKAPPTNASITAAFTGFFLSSSAITTPFIAIITVMLSFASGGSGNFPSSGRVIAWIPIFLLDCAFVQLIVGAALWSMETQAWQFATIVCLWAGLLFLATVGTAGWIAVETRSFNISRHSMIERIDTE</sequence>
<feature type="transmembrane region" description="Helical" evidence="1">
    <location>
        <begin position="78"/>
        <end position="101"/>
    </location>
</feature>
<dbReference type="OrthoDB" id="4849929at2759"/>
<name>A0A9P9WZM1_9PEZI</name>
<dbReference type="AlphaFoldDB" id="A0A9P9WZM1"/>
<organism evidence="2 3">
    <name type="scientific">Colletotrichum abscissum</name>
    <dbReference type="NCBI Taxonomy" id="1671311"/>
    <lineage>
        <taxon>Eukaryota</taxon>
        <taxon>Fungi</taxon>
        <taxon>Dikarya</taxon>
        <taxon>Ascomycota</taxon>
        <taxon>Pezizomycotina</taxon>
        <taxon>Sordariomycetes</taxon>
        <taxon>Hypocreomycetidae</taxon>
        <taxon>Glomerellales</taxon>
        <taxon>Glomerellaceae</taxon>
        <taxon>Colletotrichum</taxon>
        <taxon>Colletotrichum acutatum species complex</taxon>
    </lineage>
</organism>
<feature type="transmembrane region" description="Helical" evidence="1">
    <location>
        <begin position="38"/>
        <end position="66"/>
    </location>
</feature>
<dbReference type="Proteomes" id="UP001056436">
    <property type="component" value="Unassembled WGS sequence"/>
</dbReference>
<feature type="transmembrane region" description="Helical" evidence="1">
    <location>
        <begin position="107"/>
        <end position="134"/>
    </location>
</feature>
<evidence type="ECO:0000256" key="1">
    <source>
        <dbReference type="SAM" id="Phobius"/>
    </source>
</evidence>
<keyword evidence="1" id="KW-1133">Transmembrane helix</keyword>
<feature type="transmembrane region" description="Helical" evidence="1">
    <location>
        <begin position="7"/>
        <end position="26"/>
    </location>
</feature>
<keyword evidence="3" id="KW-1185">Reference proteome</keyword>
<accession>A0A9P9WZM1</accession>
<reference evidence="2" key="1">
    <citation type="submission" date="2019-01" db="EMBL/GenBank/DDBJ databases">
        <title>Colletotrichum abscissum LGMF1257.</title>
        <authorList>
            <person name="Baroncelli R."/>
        </authorList>
    </citation>
    <scope>NUCLEOTIDE SEQUENCE</scope>
    <source>
        <strain evidence="2">Ca142</strain>
    </source>
</reference>